<feature type="non-terminal residue" evidence="1">
    <location>
        <position position="103"/>
    </location>
</feature>
<name>A0AAD7ZYA9_DIPPU</name>
<dbReference type="EMBL" id="JASPKZ010005293">
    <property type="protein sequence ID" value="KAJ9588952.1"/>
    <property type="molecule type" value="Genomic_DNA"/>
</dbReference>
<comment type="caution">
    <text evidence="1">The sequence shown here is derived from an EMBL/GenBank/DDBJ whole genome shotgun (WGS) entry which is preliminary data.</text>
</comment>
<organism evidence="1 2">
    <name type="scientific">Diploptera punctata</name>
    <name type="common">Pacific beetle cockroach</name>
    <dbReference type="NCBI Taxonomy" id="6984"/>
    <lineage>
        <taxon>Eukaryota</taxon>
        <taxon>Metazoa</taxon>
        <taxon>Ecdysozoa</taxon>
        <taxon>Arthropoda</taxon>
        <taxon>Hexapoda</taxon>
        <taxon>Insecta</taxon>
        <taxon>Pterygota</taxon>
        <taxon>Neoptera</taxon>
        <taxon>Polyneoptera</taxon>
        <taxon>Dictyoptera</taxon>
        <taxon>Blattodea</taxon>
        <taxon>Blaberoidea</taxon>
        <taxon>Blaberidae</taxon>
        <taxon>Diplopterinae</taxon>
        <taxon>Diploptera</taxon>
    </lineage>
</organism>
<keyword evidence="2" id="KW-1185">Reference proteome</keyword>
<reference evidence="1" key="2">
    <citation type="submission" date="2023-05" db="EMBL/GenBank/DDBJ databases">
        <authorList>
            <person name="Fouks B."/>
        </authorList>
    </citation>
    <scope>NUCLEOTIDE SEQUENCE</scope>
    <source>
        <strain evidence="1">Stay&amp;Tobe</strain>
        <tissue evidence="1">Testes</tissue>
    </source>
</reference>
<evidence type="ECO:0000313" key="1">
    <source>
        <dbReference type="EMBL" id="KAJ9588952.1"/>
    </source>
</evidence>
<evidence type="ECO:0000313" key="2">
    <source>
        <dbReference type="Proteomes" id="UP001233999"/>
    </source>
</evidence>
<accession>A0AAD7ZYA9</accession>
<gene>
    <name evidence="1" type="ORF">L9F63_017747</name>
</gene>
<protein>
    <submittedName>
        <fullName evidence="1">Uncharacterized protein</fullName>
    </submittedName>
</protein>
<sequence>PPQVILHDRLMTDAVLGTAPIKTEHSLENKMDDIKTFSRILILDFRYLIQCILSHETGWLNKCNAIYQFRFRPIHVSLYNTICYVIFRLTNFTSKSTFFDSCK</sequence>
<reference evidence="1" key="1">
    <citation type="journal article" date="2023" name="IScience">
        <title>Live-bearing cockroach genome reveals convergent evolutionary mechanisms linked to viviparity in insects and beyond.</title>
        <authorList>
            <person name="Fouks B."/>
            <person name="Harrison M.C."/>
            <person name="Mikhailova A.A."/>
            <person name="Marchal E."/>
            <person name="English S."/>
            <person name="Carruthers M."/>
            <person name="Jennings E.C."/>
            <person name="Chiamaka E.L."/>
            <person name="Frigard R.A."/>
            <person name="Pippel M."/>
            <person name="Attardo G.M."/>
            <person name="Benoit J.B."/>
            <person name="Bornberg-Bauer E."/>
            <person name="Tobe S.S."/>
        </authorList>
    </citation>
    <scope>NUCLEOTIDE SEQUENCE</scope>
    <source>
        <strain evidence="1">Stay&amp;Tobe</strain>
    </source>
</reference>
<dbReference type="Proteomes" id="UP001233999">
    <property type="component" value="Unassembled WGS sequence"/>
</dbReference>
<dbReference type="AlphaFoldDB" id="A0AAD7ZYA9"/>
<feature type="non-terminal residue" evidence="1">
    <location>
        <position position="1"/>
    </location>
</feature>
<proteinExistence type="predicted"/>